<keyword evidence="2" id="KW-1185">Reference proteome</keyword>
<protein>
    <submittedName>
        <fullName evidence="1">Uncharacterized protein</fullName>
    </submittedName>
</protein>
<dbReference type="Proteomes" id="UP000005408">
    <property type="component" value="Unassembled WGS sequence"/>
</dbReference>
<accession>A0A8W8J340</accession>
<proteinExistence type="predicted"/>
<name>A0A8W8J340_MAGGI</name>
<evidence type="ECO:0000313" key="2">
    <source>
        <dbReference type="Proteomes" id="UP000005408"/>
    </source>
</evidence>
<evidence type="ECO:0000313" key="1">
    <source>
        <dbReference type="EnsemblMetazoa" id="G17021.5:cds"/>
    </source>
</evidence>
<dbReference type="AlphaFoldDB" id="A0A8W8J340"/>
<dbReference type="EnsemblMetazoa" id="G17021.5">
    <property type="protein sequence ID" value="G17021.5:cds"/>
    <property type="gene ID" value="G17021"/>
</dbReference>
<organism evidence="1 2">
    <name type="scientific">Magallana gigas</name>
    <name type="common">Pacific oyster</name>
    <name type="synonym">Crassostrea gigas</name>
    <dbReference type="NCBI Taxonomy" id="29159"/>
    <lineage>
        <taxon>Eukaryota</taxon>
        <taxon>Metazoa</taxon>
        <taxon>Spiralia</taxon>
        <taxon>Lophotrochozoa</taxon>
        <taxon>Mollusca</taxon>
        <taxon>Bivalvia</taxon>
        <taxon>Autobranchia</taxon>
        <taxon>Pteriomorphia</taxon>
        <taxon>Ostreida</taxon>
        <taxon>Ostreoidea</taxon>
        <taxon>Ostreidae</taxon>
        <taxon>Magallana</taxon>
    </lineage>
</organism>
<sequence>MVFVSFLYNQHSKGQMVTEFKASNIDVMQCVFHRSQPDLTKLDKLFGLLSAETQSFEEQIKMTEEQVRTQGVDKVFEKFKSSQGQ</sequence>
<reference evidence="1" key="1">
    <citation type="submission" date="2022-08" db="UniProtKB">
        <authorList>
            <consortium name="EnsemblMetazoa"/>
        </authorList>
    </citation>
    <scope>IDENTIFICATION</scope>
    <source>
        <strain evidence="1">05x7-T-G4-1.051#20</strain>
    </source>
</reference>